<organism evidence="4 5">
    <name type="scientific">Penicilliopsis zonata CBS 506.65</name>
    <dbReference type="NCBI Taxonomy" id="1073090"/>
    <lineage>
        <taxon>Eukaryota</taxon>
        <taxon>Fungi</taxon>
        <taxon>Dikarya</taxon>
        <taxon>Ascomycota</taxon>
        <taxon>Pezizomycotina</taxon>
        <taxon>Eurotiomycetes</taxon>
        <taxon>Eurotiomycetidae</taxon>
        <taxon>Eurotiales</taxon>
        <taxon>Aspergillaceae</taxon>
        <taxon>Penicilliopsis</taxon>
    </lineage>
</organism>
<accession>A0A1L9SGW1</accession>
<gene>
    <name evidence="4" type="ORF">ASPZODRAFT_1955603</name>
</gene>
<feature type="compositionally biased region" description="Polar residues" evidence="3">
    <location>
        <begin position="27"/>
        <end position="37"/>
    </location>
</feature>
<keyword evidence="2" id="KW-0677">Repeat</keyword>
<dbReference type="PANTHER" id="PTHR48051">
    <property type="match status" value="1"/>
</dbReference>
<dbReference type="SMART" id="SM00364">
    <property type="entry name" value="LRR_BAC"/>
    <property type="match status" value="8"/>
</dbReference>
<dbReference type="VEuPathDB" id="FungiDB:ASPZODRAFT_1955603"/>
<keyword evidence="1" id="KW-0433">Leucine-rich repeat</keyword>
<reference evidence="5" key="1">
    <citation type="journal article" date="2017" name="Genome Biol.">
        <title>Comparative genomics reveals high biological diversity and specific adaptations in the industrially and medically important fungal genus Aspergillus.</title>
        <authorList>
            <person name="de Vries R.P."/>
            <person name="Riley R."/>
            <person name="Wiebenga A."/>
            <person name="Aguilar-Osorio G."/>
            <person name="Amillis S."/>
            <person name="Uchima C.A."/>
            <person name="Anderluh G."/>
            <person name="Asadollahi M."/>
            <person name="Askin M."/>
            <person name="Barry K."/>
            <person name="Battaglia E."/>
            <person name="Bayram O."/>
            <person name="Benocci T."/>
            <person name="Braus-Stromeyer S.A."/>
            <person name="Caldana C."/>
            <person name="Canovas D."/>
            <person name="Cerqueira G.C."/>
            <person name="Chen F."/>
            <person name="Chen W."/>
            <person name="Choi C."/>
            <person name="Clum A."/>
            <person name="Dos Santos R.A."/>
            <person name="Damasio A.R."/>
            <person name="Diallinas G."/>
            <person name="Emri T."/>
            <person name="Fekete E."/>
            <person name="Flipphi M."/>
            <person name="Freyberg S."/>
            <person name="Gallo A."/>
            <person name="Gournas C."/>
            <person name="Habgood R."/>
            <person name="Hainaut M."/>
            <person name="Harispe M.L."/>
            <person name="Henrissat B."/>
            <person name="Hilden K.S."/>
            <person name="Hope R."/>
            <person name="Hossain A."/>
            <person name="Karabika E."/>
            <person name="Karaffa L."/>
            <person name="Karanyi Z."/>
            <person name="Krasevec N."/>
            <person name="Kuo A."/>
            <person name="Kusch H."/>
            <person name="LaButti K."/>
            <person name="Lagendijk E.L."/>
            <person name="Lapidus A."/>
            <person name="Levasseur A."/>
            <person name="Lindquist E."/>
            <person name="Lipzen A."/>
            <person name="Logrieco A.F."/>
            <person name="MacCabe A."/>
            <person name="Maekelae M.R."/>
            <person name="Malavazi I."/>
            <person name="Melin P."/>
            <person name="Meyer V."/>
            <person name="Mielnichuk N."/>
            <person name="Miskei M."/>
            <person name="Molnar A.P."/>
            <person name="Mule G."/>
            <person name="Ngan C.Y."/>
            <person name="Orejas M."/>
            <person name="Orosz E."/>
            <person name="Ouedraogo J.P."/>
            <person name="Overkamp K.M."/>
            <person name="Park H.-S."/>
            <person name="Perrone G."/>
            <person name="Piumi F."/>
            <person name="Punt P.J."/>
            <person name="Ram A.F."/>
            <person name="Ramon A."/>
            <person name="Rauscher S."/>
            <person name="Record E."/>
            <person name="Riano-Pachon D.M."/>
            <person name="Robert V."/>
            <person name="Roehrig J."/>
            <person name="Ruller R."/>
            <person name="Salamov A."/>
            <person name="Salih N.S."/>
            <person name="Samson R.A."/>
            <person name="Sandor E."/>
            <person name="Sanguinetti M."/>
            <person name="Schuetze T."/>
            <person name="Sepcic K."/>
            <person name="Shelest E."/>
            <person name="Sherlock G."/>
            <person name="Sophianopoulou V."/>
            <person name="Squina F.M."/>
            <person name="Sun H."/>
            <person name="Susca A."/>
            <person name="Todd R.B."/>
            <person name="Tsang A."/>
            <person name="Unkles S.E."/>
            <person name="van de Wiele N."/>
            <person name="van Rossen-Uffink D."/>
            <person name="Oliveira J.V."/>
            <person name="Vesth T.C."/>
            <person name="Visser J."/>
            <person name="Yu J.-H."/>
            <person name="Zhou M."/>
            <person name="Andersen M.R."/>
            <person name="Archer D.B."/>
            <person name="Baker S.E."/>
            <person name="Benoit I."/>
            <person name="Brakhage A.A."/>
            <person name="Braus G.H."/>
            <person name="Fischer R."/>
            <person name="Frisvad J.C."/>
            <person name="Goldman G.H."/>
            <person name="Houbraken J."/>
            <person name="Oakley B."/>
            <person name="Pocsi I."/>
            <person name="Scazzocchio C."/>
            <person name="Seiboth B."/>
            <person name="vanKuyk P.A."/>
            <person name="Wortman J."/>
            <person name="Dyer P.S."/>
            <person name="Grigoriev I.V."/>
        </authorList>
    </citation>
    <scope>NUCLEOTIDE SEQUENCE [LARGE SCALE GENOMIC DNA]</scope>
    <source>
        <strain evidence="5">CBS 506.65</strain>
    </source>
</reference>
<evidence type="ECO:0000313" key="4">
    <source>
        <dbReference type="EMBL" id="OJJ46363.1"/>
    </source>
</evidence>
<evidence type="ECO:0000256" key="2">
    <source>
        <dbReference type="ARBA" id="ARBA00022737"/>
    </source>
</evidence>
<dbReference type="InterPro" id="IPR050216">
    <property type="entry name" value="LRR_domain-containing"/>
</dbReference>
<evidence type="ECO:0000256" key="1">
    <source>
        <dbReference type="ARBA" id="ARBA00022614"/>
    </source>
</evidence>
<dbReference type="GO" id="GO:0005737">
    <property type="term" value="C:cytoplasm"/>
    <property type="evidence" value="ECO:0007669"/>
    <property type="project" value="TreeGrafter"/>
</dbReference>
<dbReference type="InterPro" id="IPR001611">
    <property type="entry name" value="Leu-rich_rpt"/>
</dbReference>
<dbReference type="AlphaFoldDB" id="A0A1L9SGW1"/>
<dbReference type="InterPro" id="IPR032675">
    <property type="entry name" value="LRR_dom_sf"/>
</dbReference>
<feature type="compositionally biased region" description="Polar residues" evidence="3">
    <location>
        <begin position="387"/>
        <end position="401"/>
    </location>
</feature>
<dbReference type="PANTHER" id="PTHR48051:SF1">
    <property type="entry name" value="RAS SUPPRESSOR PROTEIN 1"/>
    <property type="match status" value="1"/>
</dbReference>
<dbReference type="GeneID" id="34613886"/>
<dbReference type="SUPFAM" id="SSF52058">
    <property type="entry name" value="L domain-like"/>
    <property type="match status" value="2"/>
</dbReference>
<protein>
    <recommendedName>
        <fullName evidence="6">Leucine-rich repeat-containing protein 40</fullName>
    </recommendedName>
</protein>
<keyword evidence="5" id="KW-1185">Reference proteome</keyword>
<feature type="region of interest" description="Disordered" evidence="3">
    <location>
        <begin position="1"/>
        <end position="406"/>
    </location>
</feature>
<evidence type="ECO:0000256" key="3">
    <source>
        <dbReference type="SAM" id="MobiDB-lite"/>
    </source>
</evidence>
<feature type="compositionally biased region" description="Basic and acidic residues" evidence="3">
    <location>
        <begin position="260"/>
        <end position="271"/>
    </location>
</feature>
<dbReference type="EMBL" id="KV878342">
    <property type="protein sequence ID" value="OJJ46363.1"/>
    <property type="molecule type" value="Genomic_DNA"/>
</dbReference>
<dbReference type="Pfam" id="PF00560">
    <property type="entry name" value="LRR_1"/>
    <property type="match status" value="1"/>
</dbReference>
<feature type="compositionally biased region" description="Low complexity" evidence="3">
    <location>
        <begin position="166"/>
        <end position="200"/>
    </location>
</feature>
<evidence type="ECO:0000313" key="5">
    <source>
        <dbReference type="Proteomes" id="UP000184188"/>
    </source>
</evidence>
<proteinExistence type="predicted"/>
<dbReference type="RefSeq" id="XP_022580873.1">
    <property type="nucleotide sequence ID" value="XM_022727422.1"/>
</dbReference>
<sequence length="1022" mass="112287">MKMDKSSRTPGRPPSGIPRLVSRLPLPTSTANKSVRPSPSRERLRADPGLDASRLRRPSEETIFKKPLPKAASPVKTQGTTENAQANREGSRIRASFYGGKLKVNEKGMDGSAVSEEADLDAASQDVRGRTRATRPSLSERTRETLAQIPASPASVRRQSSFFNGASPMRSPSRAPSRPPSALTSYSRSPSRSSSRQLSRTDVPAQLLSAVRLPSRPRDLDALASTIAGEPSNQMTSLGKMAPPKTVKPTLRKSIGPDGLSRDRLAPKENDTIPARASIFGDMKNHDTKKPKALSPPPSLVVKKTRKPSSNFSSTLTSPSSTVSKSSSVTSATSELTPEQQAESETRKVSKSSNALRESIAKAKAAKRAASQKSSQTEPPADPWASIDTQDPFNQRPTDSNKGLLRKRVETARTTGHLNIAAMALRELPDEVMTMYDFDPNSSTEWYESVDLVKFIAADNELAELPESAFPDVDPYDFDSETDEKGSQFGGLELLDLHGNILRSLPLGIRRLQRLHTLNISNNNLTMDDLQIVSRIECLVDLKVASNNLEGPLTLSLDRLSKLETLDLHENSITELPESLAALTSLKNFNVGQNQLTSLPFEALCKLPLKEIMAPKNRLRGILIPASVHILPALQTLNVVNNELQCFSENEALALPNLQTLMLDFNRINTLPNMSSWQALLTLSADDNGLTDLPAGFTELKNIKNVDLTGNNITRLDENIGLMESLFSFRIANNPLRERKFLTMDTEDLKRDLRSRCEPESHETDEEGSVGTQFTLAPETPVTSTGWQVKSGGVLDRSHTKMTEFDTDLLEPITVQDVRCLYLQYNDLHSFPVLAISMLAQNLTDLDLSHNPMDSSELFSSPLTLPHLQSLNLSATTLTSFEPLQTYISAPSLSFLDMSYNRLTGALPTMRHYYPKLMTLLVADNQIASLSFEAVQGLQVLDVSNNHIEMLPPKLGLLGAENSSKNWAGGSALRRLEVAGNSFKVPRWQLVLKGTEAVLDWLKGRIPADELPEWEAEEVTDA</sequence>
<dbReference type="PROSITE" id="PS51450">
    <property type="entry name" value="LRR"/>
    <property type="match status" value="3"/>
</dbReference>
<name>A0A1L9SGW1_9EURO</name>
<dbReference type="InterPro" id="IPR003591">
    <property type="entry name" value="Leu-rich_rpt_typical-subtyp"/>
</dbReference>
<dbReference type="SMART" id="SM00369">
    <property type="entry name" value="LRR_TYP"/>
    <property type="match status" value="7"/>
</dbReference>
<evidence type="ECO:0008006" key="6">
    <source>
        <dbReference type="Google" id="ProtNLM"/>
    </source>
</evidence>
<dbReference type="Proteomes" id="UP000184188">
    <property type="component" value="Unassembled WGS sequence"/>
</dbReference>
<feature type="compositionally biased region" description="Polar residues" evidence="3">
    <location>
        <begin position="75"/>
        <end position="88"/>
    </location>
</feature>
<feature type="compositionally biased region" description="Basic and acidic residues" evidence="3">
    <location>
        <begin position="39"/>
        <end position="64"/>
    </location>
</feature>
<dbReference type="STRING" id="1073090.A0A1L9SGW1"/>
<feature type="compositionally biased region" description="Low complexity" evidence="3">
    <location>
        <begin position="309"/>
        <end position="334"/>
    </location>
</feature>
<dbReference type="OrthoDB" id="676979at2759"/>
<dbReference type="Gene3D" id="3.80.10.10">
    <property type="entry name" value="Ribonuclease Inhibitor"/>
    <property type="match status" value="2"/>
</dbReference>